<dbReference type="SUPFAM" id="SSF46689">
    <property type="entry name" value="Homeodomain-like"/>
    <property type="match status" value="1"/>
</dbReference>
<evidence type="ECO:0000256" key="1">
    <source>
        <dbReference type="ARBA" id="ARBA00023015"/>
    </source>
</evidence>
<comment type="caution">
    <text evidence="6">The sequence shown here is derived from an EMBL/GenBank/DDBJ whole genome shotgun (WGS) entry which is preliminary data.</text>
</comment>
<keyword evidence="2 4" id="KW-0238">DNA-binding</keyword>
<feature type="domain" description="HTH tetR-type" evidence="5">
    <location>
        <begin position="1"/>
        <end position="61"/>
    </location>
</feature>
<dbReference type="InterPro" id="IPR050109">
    <property type="entry name" value="HTH-type_TetR-like_transc_reg"/>
</dbReference>
<dbReference type="InterPro" id="IPR001647">
    <property type="entry name" value="HTH_TetR"/>
</dbReference>
<keyword evidence="3" id="KW-0804">Transcription</keyword>
<reference evidence="6 7" key="1">
    <citation type="submission" date="2019-03" db="EMBL/GenBank/DDBJ databases">
        <title>Sequencing the genomes of 1000 actinobacteria strains.</title>
        <authorList>
            <person name="Klenk H.-P."/>
        </authorList>
    </citation>
    <scope>NUCLEOTIDE SEQUENCE [LARGE SCALE GENOMIC DNA]</scope>
    <source>
        <strain evidence="6 7">DSM 44969</strain>
    </source>
</reference>
<name>A0A4R1HIU6_PSEEN</name>
<evidence type="ECO:0000256" key="2">
    <source>
        <dbReference type="ARBA" id="ARBA00023125"/>
    </source>
</evidence>
<gene>
    <name evidence="6" type="ORF">EV378_5739</name>
</gene>
<evidence type="ECO:0000256" key="3">
    <source>
        <dbReference type="ARBA" id="ARBA00023163"/>
    </source>
</evidence>
<dbReference type="GO" id="GO:0003700">
    <property type="term" value="F:DNA-binding transcription factor activity"/>
    <property type="evidence" value="ECO:0007669"/>
    <property type="project" value="TreeGrafter"/>
</dbReference>
<dbReference type="AlphaFoldDB" id="A0A4R1HIU6"/>
<dbReference type="OrthoDB" id="3784817at2"/>
<dbReference type="Pfam" id="PF00440">
    <property type="entry name" value="TetR_N"/>
    <property type="match status" value="1"/>
</dbReference>
<dbReference type="Proteomes" id="UP000295560">
    <property type="component" value="Unassembled WGS sequence"/>
</dbReference>
<accession>A0A4R1HIU6</accession>
<dbReference type="EMBL" id="SMFZ01000002">
    <property type="protein sequence ID" value="TCK21748.1"/>
    <property type="molecule type" value="Genomic_DNA"/>
</dbReference>
<dbReference type="PANTHER" id="PTHR30055">
    <property type="entry name" value="HTH-TYPE TRANSCRIPTIONAL REGULATOR RUTR"/>
    <property type="match status" value="1"/>
</dbReference>
<evidence type="ECO:0000259" key="5">
    <source>
        <dbReference type="PROSITE" id="PS50977"/>
    </source>
</evidence>
<evidence type="ECO:0000313" key="6">
    <source>
        <dbReference type="EMBL" id="TCK21748.1"/>
    </source>
</evidence>
<dbReference type="GO" id="GO:0000976">
    <property type="term" value="F:transcription cis-regulatory region binding"/>
    <property type="evidence" value="ECO:0007669"/>
    <property type="project" value="TreeGrafter"/>
</dbReference>
<dbReference type="PROSITE" id="PS50977">
    <property type="entry name" value="HTH_TETR_2"/>
    <property type="match status" value="1"/>
</dbReference>
<dbReference type="InterPro" id="IPR009057">
    <property type="entry name" value="Homeodomain-like_sf"/>
</dbReference>
<evidence type="ECO:0000313" key="7">
    <source>
        <dbReference type="Proteomes" id="UP000295560"/>
    </source>
</evidence>
<organism evidence="6 7">
    <name type="scientific">Pseudonocardia endophytica</name>
    <dbReference type="NCBI Taxonomy" id="401976"/>
    <lineage>
        <taxon>Bacteria</taxon>
        <taxon>Bacillati</taxon>
        <taxon>Actinomycetota</taxon>
        <taxon>Actinomycetes</taxon>
        <taxon>Pseudonocardiales</taxon>
        <taxon>Pseudonocardiaceae</taxon>
        <taxon>Pseudonocardia</taxon>
    </lineage>
</organism>
<dbReference type="PRINTS" id="PR00455">
    <property type="entry name" value="HTHTETR"/>
</dbReference>
<keyword evidence="1" id="KW-0805">Transcription regulation</keyword>
<sequence length="224" mass="23359">MTERATIVEAATQLLREHGSGAVTTRRVARAAGVQAPTIYRLFGDKDGLVDAVAEQLMAEHVAAKSAAEPLDDPVEDLRAGWFGHVEFGLANPDLHALLAGPGRTSPATEAGVVLLRAKVRRLAAAGLLRVDEDRAVAMIHAAGAGTVLALSDMPPDARDPKLADAMFDAVCAAVLTDAPVTQDGGPRAVAVTFAAVVSELPALSDAERALMTEWVARALRQMG</sequence>
<feature type="DNA-binding region" description="H-T-H motif" evidence="4">
    <location>
        <begin position="24"/>
        <end position="43"/>
    </location>
</feature>
<dbReference type="Gene3D" id="1.10.357.10">
    <property type="entry name" value="Tetracycline Repressor, domain 2"/>
    <property type="match status" value="1"/>
</dbReference>
<protein>
    <submittedName>
        <fullName evidence="6">TetR family transcriptional regulator</fullName>
    </submittedName>
</protein>
<keyword evidence="7" id="KW-1185">Reference proteome</keyword>
<dbReference type="PANTHER" id="PTHR30055:SF234">
    <property type="entry name" value="HTH-TYPE TRANSCRIPTIONAL REGULATOR BETI"/>
    <property type="match status" value="1"/>
</dbReference>
<evidence type="ECO:0000256" key="4">
    <source>
        <dbReference type="PROSITE-ProRule" id="PRU00335"/>
    </source>
</evidence>
<dbReference type="RefSeq" id="WP_132430458.1">
    <property type="nucleotide sequence ID" value="NZ_SMFZ01000002.1"/>
</dbReference>
<proteinExistence type="predicted"/>